<keyword evidence="2" id="KW-1185">Reference proteome</keyword>
<sequence length="78" mass="9152">MIVKCHKENSTLKEGLPAYYNDPAFYEECKMGFLKEREEFRKIGISAKKRLTEASHKHVGKYSSDTQELQYSWTSFIV</sequence>
<reference evidence="1" key="1">
    <citation type="submission" date="2025-08" db="UniProtKB">
        <authorList>
            <consortium name="Ensembl"/>
        </authorList>
    </citation>
    <scope>IDENTIFICATION</scope>
</reference>
<reference evidence="1" key="2">
    <citation type="submission" date="2025-09" db="UniProtKB">
        <authorList>
            <consortium name="Ensembl"/>
        </authorList>
    </citation>
    <scope>IDENTIFICATION</scope>
</reference>
<protein>
    <submittedName>
        <fullName evidence="1">Uncharacterized protein</fullName>
    </submittedName>
</protein>
<evidence type="ECO:0000313" key="2">
    <source>
        <dbReference type="Proteomes" id="UP000694414"/>
    </source>
</evidence>
<dbReference type="Proteomes" id="UP000694414">
    <property type="component" value="Unplaced"/>
</dbReference>
<name>A0A8C9AN81_PROSS</name>
<accession>A0A8C9AN81</accession>
<evidence type="ECO:0000313" key="1">
    <source>
        <dbReference type="Ensembl" id="ENSPSMP00000032832.1"/>
    </source>
</evidence>
<organism evidence="1 2">
    <name type="scientific">Prolemur simus</name>
    <name type="common">Greater bamboo lemur</name>
    <name type="synonym">Hapalemur simus</name>
    <dbReference type="NCBI Taxonomy" id="1328070"/>
    <lineage>
        <taxon>Eukaryota</taxon>
        <taxon>Metazoa</taxon>
        <taxon>Chordata</taxon>
        <taxon>Craniata</taxon>
        <taxon>Vertebrata</taxon>
        <taxon>Euteleostomi</taxon>
        <taxon>Mammalia</taxon>
        <taxon>Eutheria</taxon>
        <taxon>Euarchontoglires</taxon>
        <taxon>Primates</taxon>
        <taxon>Strepsirrhini</taxon>
        <taxon>Lemuriformes</taxon>
        <taxon>Lemuridae</taxon>
        <taxon>Prolemur</taxon>
    </lineage>
</organism>
<dbReference type="AlphaFoldDB" id="A0A8C9AN81"/>
<dbReference type="GeneTree" id="ENSGT00950000186340"/>
<proteinExistence type="predicted"/>
<dbReference type="Ensembl" id="ENSPSMT00000037853.1">
    <property type="protein sequence ID" value="ENSPSMP00000032832.1"/>
    <property type="gene ID" value="ENSPSMG00000022686.1"/>
</dbReference>